<dbReference type="Proteomes" id="UP000467124">
    <property type="component" value="Unassembled WGS sequence"/>
</dbReference>
<comment type="caution">
    <text evidence="6">The sequence shown here is derived from an EMBL/GenBank/DDBJ whole genome shotgun (WGS) entry which is preliminary data.</text>
</comment>
<sequence length="248" mass="26679">MSALIAHISDLHLDGTEETTRRATRTVDHLRSLHRSPDLLVVSGDIADHGAPEEYEQAAALLDLPFPVLVCPGNHDDRAALRSGLLGQAPSDGPVDTEHRGTGFTVLACDTSIPGRDDGHLGTETLERVRRTLDELPEDIPVLLAMHHPPVRLHHPLPDRLALDNVEDLVALLEEYPRVVGVLAGHAHTGAAATLAGRPVLVAPGVTSTLSMPWETEEARAVRTRPPGIAFHVLAEDASLTTHFRSVP</sequence>
<protein>
    <submittedName>
        <fullName evidence="6">Phosphodiesterase</fullName>
    </submittedName>
</protein>
<evidence type="ECO:0000259" key="5">
    <source>
        <dbReference type="Pfam" id="PF00149"/>
    </source>
</evidence>
<evidence type="ECO:0000313" key="6">
    <source>
        <dbReference type="EMBL" id="MYR35272.1"/>
    </source>
</evidence>
<keyword evidence="3" id="KW-0408">Iron</keyword>
<evidence type="ECO:0000313" key="7">
    <source>
        <dbReference type="Proteomes" id="UP000467124"/>
    </source>
</evidence>
<dbReference type="PANTHER" id="PTHR42988:SF2">
    <property type="entry name" value="CYCLIC NUCLEOTIDE PHOSPHODIESTERASE CBUA0032-RELATED"/>
    <property type="match status" value="1"/>
</dbReference>
<dbReference type="SUPFAM" id="SSF56300">
    <property type="entry name" value="Metallo-dependent phosphatases"/>
    <property type="match status" value="1"/>
</dbReference>
<evidence type="ECO:0000256" key="4">
    <source>
        <dbReference type="ARBA" id="ARBA00025742"/>
    </source>
</evidence>
<feature type="domain" description="Calcineurin-like phosphoesterase" evidence="5">
    <location>
        <begin position="5"/>
        <end position="189"/>
    </location>
</feature>
<evidence type="ECO:0000256" key="3">
    <source>
        <dbReference type="ARBA" id="ARBA00023004"/>
    </source>
</evidence>
<dbReference type="InterPro" id="IPR029052">
    <property type="entry name" value="Metallo-depent_PP-like"/>
</dbReference>
<keyword evidence="2" id="KW-0378">Hydrolase</keyword>
<dbReference type="InterPro" id="IPR050884">
    <property type="entry name" value="CNP_phosphodiesterase-III"/>
</dbReference>
<dbReference type="GO" id="GO:0016787">
    <property type="term" value="F:hydrolase activity"/>
    <property type="evidence" value="ECO:0007669"/>
    <property type="project" value="UniProtKB-KW"/>
</dbReference>
<dbReference type="InterPro" id="IPR004843">
    <property type="entry name" value="Calcineurin-like_PHP"/>
</dbReference>
<organism evidence="6 7">
    <name type="scientific">Nocardiopsis alba</name>
    <dbReference type="NCBI Taxonomy" id="53437"/>
    <lineage>
        <taxon>Bacteria</taxon>
        <taxon>Bacillati</taxon>
        <taxon>Actinomycetota</taxon>
        <taxon>Actinomycetes</taxon>
        <taxon>Streptosporangiales</taxon>
        <taxon>Nocardiopsidaceae</taxon>
        <taxon>Nocardiopsis</taxon>
    </lineage>
</organism>
<reference evidence="6 7" key="1">
    <citation type="journal article" date="2019" name="Nat. Commun.">
        <title>The antimicrobial potential of Streptomyces from insect microbiomes.</title>
        <authorList>
            <person name="Chevrette M.G."/>
            <person name="Carlson C.M."/>
            <person name="Ortega H.E."/>
            <person name="Thomas C."/>
            <person name="Ananiev G.E."/>
            <person name="Barns K.J."/>
            <person name="Book A.J."/>
            <person name="Cagnazzo J."/>
            <person name="Carlos C."/>
            <person name="Flanigan W."/>
            <person name="Grubbs K.J."/>
            <person name="Horn H.A."/>
            <person name="Hoffmann F.M."/>
            <person name="Klassen J.L."/>
            <person name="Knack J.J."/>
            <person name="Lewin G.R."/>
            <person name="McDonald B.R."/>
            <person name="Muller L."/>
            <person name="Melo W.G.P."/>
            <person name="Pinto-Tomas A.A."/>
            <person name="Schmitz A."/>
            <person name="Wendt-Pienkowski E."/>
            <person name="Wildman S."/>
            <person name="Zhao M."/>
            <person name="Zhang F."/>
            <person name="Bugni T.S."/>
            <person name="Andes D.R."/>
            <person name="Pupo M.T."/>
            <person name="Currie C.R."/>
        </authorList>
    </citation>
    <scope>NUCLEOTIDE SEQUENCE [LARGE SCALE GENOMIC DNA]</scope>
    <source>
        <strain evidence="6 7">SID5840</strain>
    </source>
</reference>
<dbReference type="EMBL" id="WWHY01000001">
    <property type="protein sequence ID" value="MYR35272.1"/>
    <property type="molecule type" value="Genomic_DNA"/>
</dbReference>
<proteinExistence type="inferred from homology"/>
<keyword evidence="1" id="KW-0479">Metal-binding</keyword>
<dbReference type="Gene3D" id="3.60.21.10">
    <property type="match status" value="1"/>
</dbReference>
<accession>A0A7K2IZ79</accession>
<comment type="similarity">
    <text evidence="4">Belongs to the cyclic nucleotide phosphodiesterase class-III family.</text>
</comment>
<dbReference type="RefSeq" id="WP_161111983.1">
    <property type="nucleotide sequence ID" value="NZ_JBHYPC010000001.1"/>
</dbReference>
<dbReference type="GO" id="GO:0046872">
    <property type="term" value="F:metal ion binding"/>
    <property type="evidence" value="ECO:0007669"/>
    <property type="project" value="UniProtKB-KW"/>
</dbReference>
<name>A0A7K2IZ79_9ACTN</name>
<dbReference type="Pfam" id="PF00149">
    <property type="entry name" value="Metallophos"/>
    <property type="match status" value="1"/>
</dbReference>
<dbReference type="AlphaFoldDB" id="A0A7K2IZ79"/>
<evidence type="ECO:0000256" key="2">
    <source>
        <dbReference type="ARBA" id="ARBA00022801"/>
    </source>
</evidence>
<gene>
    <name evidence="6" type="ORF">GTW20_24160</name>
</gene>
<dbReference type="PANTHER" id="PTHR42988">
    <property type="entry name" value="PHOSPHOHYDROLASE"/>
    <property type="match status" value="1"/>
</dbReference>
<evidence type="ECO:0000256" key="1">
    <source>
        <dbReference type="ARBA" id="ARBA00022723"/>
    </source>
</evidence>